<dbReference type="InterPro" id="IPR029061">
    <property type="entry name" value="THDP-binding"/>
</dbReference>
<dbReference type="NCBIfam" id="NF008907">
    <property type="entry name" value="PRK12270.1"/>
    <property type="match status" value="1"/>
</dbReference>
<evidence type="ECO:0000256" key="4">
    <source>
        <dbReference type="ARBA" id="ARBA00012280"/>
    </source>
</evidence>
<dbReference type="SMART" id="SM00861">
    <property type="entry name" value="Transket_pyr"/>
    <property type="match status" value="1"/>
</dbReference>
<gene>
    <name evidence="8" type="ORF">EHQ30_10930</name>
</gene>
<comment type="caution">
    <text evidence="8">The sequence shown here is derived from an EMBL/GenBank/DDBJ whole genome shotgun (WGS) entry which is preliminary data.</text>
</comment>
<dbReference type="SUPFAM" id="SSF52518">
    <property type="entry name" value="Thiamin diphosphate-binding fold (THDP-binding)"/>
    <property type="match status" value="2"/>
</dbReference>
<dbReference type="GO" id="GO:0030976">
    <property type="term" value="F:thiamine pyrophosphate binding"/>
    <property type="evidence" value="ECO:0007669"/>
    <property type="project" value="InterPro"/>
</dbReference>
<dbReference type="NCBIfam" id="TIGR00239">
    <property type="entry name" value="2oxo_dh_E1"/>
    <property type="match status" value="1"/>
</dbReference>
<dbReference type="Pfam" id="PF02779">
    <property type="entry name" value="Transket_pyr"/>
    <property type="match status" value="1"/>
</dbReference>
<dbReference type="PANTHER" id="PTHR23152:SF4">
    <property type="entry name" value="2-OXOADIPATE DEHYDROGENASE COMPLEX COMPONENT E1"/>
    <property type="match status" value="1"/>
</dbReference>
<dbReference type="Pfam" id="PF16870">
    <property type="entry name" value="OxoGdeHyase_C"/>
    <property type="match status" value="1"/>
</dbReference>
<dbReference type="InterPro" id="IPR001017">
    <property type="entry name" value="DH_E1"/>
</dbReference>
<dbReference type="InterPro" id="IPR042179">
    <property type="entry name" value="KGD_C_sf"/>
</dbReference>
<dbReference type="AlphaFoldDB" id="A0A2M9XZT8"/>
<dbReference type="Gene3D" id="3.40.50.12470">
    <property type="match status" value="1"/>
</dbReference>
<evidence type="ECO:0000256" key="5">
    <source>
        <dbReference type="ARBA" id="ARBA00023002"/>
    </source>
</evidence>
<dbReference type="GO" id="GO:0045252">
    <property type="term" value="C:oxoglutarate dehydrogenase complex"/>
    <property type="evidence" value="ECO:0007669"/>
    <property type="project" value="TreeGrafter"/>
</dbReference>
<dbReference type="Pfam" id="PF00676">
    <property type="entry name" value="E1_dh"/>
    <property type="match status" value="1"/>
</dbReference>
<evidence type="ECO:0000313" key="8">
    <source>
        <dbReference type="EMBL" id="TGK97073.1"/>
    </source>
</evidence>
<dbReference type="PANTHER" id="PTHR23152">
    <property type="entry name" value="2-OXOGLUTARATE DEHYDROGENASE"/>
    <property type="match status" value="1"/>
</dbReference>
<dbReference type="InterPro" id="IPR011603">
    <property type="entry name" value="2oxoglutarate_DH_E1"/>
</dbReference>
<evidence type="ECO:0000256" key="1">
    <source>
        <dbReference type="ARBA" id="ARBA00001964"/>
    </source>
</evidence>
<feature type="domain" description="Transketolase-like pyrimidine-binding" evidence="7">
    <location>
        <begin position="584"/>
        <end position="777"/>
    </location>
</feature>
<comment type="function">
    <text evidence="2">E1 component of the 2-oxoglutarate dehydrogenase (OGDH) complex which catalyzes the decarboxylation of 2-oxoglutarate, the first step in the conversion of 2-oxoglutarate to succinyl-CoA and CO(2).</text>
</comment>
<dbReference type="Pfam" id="PF16078">
    <property type="entry name" value="2-oxogl_dehyd_N"/>
    <property type="match status" value="1"/>
</dbReference>
<proteinExistence type="inferred from homology"/>
<dbReference type="NCBIfam" id="NF006914">
    <property type="entry name" value="PRK09404.1"/>
    <property type="match status" value="1"/>
</dbReference>
<reference evidence="8" key="1">
    <citation type="journal article" date="2019" name="PLoS Negl. Trop. Dis.">
        <title>Revisiting the worldwide diversity of Leptospira species in the environment.</title>
        <authorList>
            <person name="Vincent A.T."/>
            <person name="Schiettekatte O."/>
            <person name="Bourhy P."/>
            <person name="Veyrier F.J."/>
            <person name="Picardeau M."/>
        </authorList>
    </citation>
    <scope>NUCLEOTIDE SEQUENCE [LARGE SCALE GENOMIC DNA]</scope>
    <source>
        <strain evidence="8">201800277</strain>
    </source>
</reference>
<evidence type="ECO:0000256" key="2">
    <source>
        <dbReference type="ARBA" id="ARBA00003906"/>
    </source>
</evidence>
<evidence type="ECO:0000259" key="7">
    <source>
        <dbReference type="SMART" id="SM00861"/>
    </source>
</evidence>
<dbReference type="InterPro" id="IPR031717">
    <property type="entry name" value="ODO-1/KGD_C"/>
</dbReference>
<dbReference type="Gene3D" id="3.40.50.970">
    <property type="match status" value="1"/>
</dbReference>
<dbReference type="CDD" id="cd02016">
    <property type="entry name" value="TPP_E1_OGDC_like"/>
    <property type="match status" value="1"/>
</dbReference>
<evidence type="ECO:0000256" key="3">
    <source>
        <dbReference type="ARBA" id="ARBA00006936"/>
    </source>
</evidence>
<sequence>MTTDQMMSLYGDNVVLLEEYYKQFKEDPQSLSKDWIDFFGELERTSVSSNGTSNGNGFNGNGYVNYASTEHRKGSSLSDFGIINLLNAYRRQGHLAANLDPLGINKPNREFIDLKVKALKSSDLETEVDSGVANLGKAKLKDVIDWFEKTYCGSIGCEHYYLVNDEEREWLQNRMEPLANNEPISKKTALRLFEKLYQADSFENFLAKKFVGKKRFSLEGGETMIPMLDTLVEEAGGHKMDALVIGMAHRGRLNVLVNIIRKPAGLIFAEFEEKLNPGQLGYADVKYHLGYSNNVMTHYGKEVKLSLAFNPSHLEAVDPVIFGSVRARQEMAKDMDRSKFMPVAIHGDAAFAGQGVVAETLNMMNLDGYTVGGTFHIVINNQIGFTTLPSESRSTLYATDLAKGFQVPIFHVNGDDPEATYRVTKLALEYRQKFKKDVIIDLICYRRLGHNETDEPTFTQPQMYDIIKKHPKTISIYEEKLLQRGDITPEEIQFIKDGIQQGLETSFQQAKEKDTRITVDTLGGVWSRYTKEPLDSDVHTQLLQQQLGGIVKAVTTLPEGYTANPKHIKVLEDRKKMGAGELPIDWGFAESLSFGSILENGFPIRLGGQDAQRGTFSHRHATLSDIVNGKKLTLLNHISDKQAKIDIVNSSLSEYSCLGFEYGYSLADPNSLVMWEAQFGDFANNAQVIFDQFISSSEIKWQRMSGLVCLLPHGYEGQGPEHSSARLERFLQLCALDNIQVANLTTPAQYFHILRRQILQSFRKPLIIMTPKSLLRLKDAASSLEDITTGAFKKILPDPIAKPEKVEKLLFCSGKVYYDLRKAIDTQKLENVAVVRIEQLYPFPENHIKQMITSYGKLKKFVWVQEEPKNQGAWFFVRDRIEAVMPENKRLHYAGRSEFPSPACGHVVTHLKEQEDLVKDALS</sequence>
<name>A0A2M9XZT8_9LEPT</name>
<dbReference type="GO" id="GO:0006099">
    <property type="term" value="P:tricarboxylic acid cycle"/>
    <property type="evidence" value="ECO:0007669"/>
    <property type="project" value="TreeGrafter"/>
</dbReference>
<keyword evidence="5 8" id="KW-0560">Oxidoreductase</keyword>
<evidence type="ECO:0000256" key="6">
    <source>
        <dbReference type="ARBA" id="ARBA00023052"/>
    </source>
</evidence>
<dbReference type="EC" id="1.2.4.2" evidence="4"/>
<dbReference type="Proteomes" id="UP000297891">
    <property type="component" value="Unassembled WGS sequence"/>
</dbReference>
<dbReference type="InterPro" id="IPR032106">
    <property type="entry name" value="2-oxogl_dehyd_N"/>
</dbReference>
<dbReference type="Gene3D" id="1.10.287.1150">
    <property type="entry name" value="TPP helical domain"/>
    <property type="match status" value="1"/>
</dbReference>
<dbReference type="GO" id="GO:0004591">
    <property type="term" value="F:oxoglutarate dehydrogenase (succinyl-transferring) activity"/>
    <property type="evidence" value="ECO:0007669"/>
    <property type="project" value="UniProtKB-EC"/>
</dbReference>
<evidence type="ECO:0000313" key="9">
    <source>
        <dbReference type="Proteomes" id="UP000297891"/>
    </source>
</evidence>
<protein>
    <recommendedName>
        <fullName evidence="4">oxoglutarate dehydrogenase (succinyl-transferring)</fullName>
        <ecNumber evidence="4">1.2.4.2</ecNumber>
    </recommendedName>
</protein>
<dbReference type="RefSeq" id="WP_100791498.1">
    <property type="nucleotide sequence ID" value="NZ_NPDQ01000006.1"/>
</dbReference>
<keyword evidence="6" id="KW-0786">Thiamine pyrophosphate</keyword>
<comment type="similarity">
    <text evidence="3">Belongs to the alpha-ketoglutarate dehydrogenase family.</text>
</comment>
<comment type="cofactor">
    <cofactor evidence="1">
        <name>thiamine diphosphate</name>
        <dbReference type="ChEBI" id="CHEBI:58937"/>
    </cofactor>
</comment>
<organism evidence="8 9">
    <name type="scientific">Leptospira brenneri</name>
    <dbReference type="NCBI Taxonomy" id="2023182"/>
    <lineage>
        <taxon>Bacteria</taxon>
        <taxon>Pseudomonadati</taxon>
        <taxon>Spirochaetota</taxon>
        <taxon>Spirochaetia</taxon>
        <taxon>Leptospirales</taxon>
        <taxon>Leptospiraceae</taxon>
        <taxon>Leptospira</taxon>
    </lineage>
</organism>
<accession>A0A2M9XZT8</accession>
<dbReference type="InterPro" id="IPR005475">
    <property type="entry name" value="Transketolase-like_Pyr-bd"/>
</dbReference>
<dbReference type="EMBL" id="RQFP01000001">
    <property type="protein sequence ID" value="TGK97073.1"/>
    <property type="molecule type" value="Genomic_DNA"/>
</dbReference>
<dbReference type="OrthoDB" id="9759785at2"/>
<dbReference type="PIRSF" id="PIRSF000157">
    <property type="entry name" value="Oxoglu_dh_E1"/>
    <property type="match status" value="1"/>
</dbReference>
<dbReference type="Gene3D" id="3.40.50.11610">
    <property type="entry name" value="Multifunctional 2-oxoglutarate metabolism enzyme, C-terminal domain"/>
    <property type="match status" value="1"/>
</dbReference>
<keyword evidence="9" id="KW-1185">Reference proteome</keyword>
<dbReference type="GO" id="GO:0005829">
    <property type="term" value="C:cytosol"/>
    <property type="evidence" value="ECO:0007669"/>
    <property type="project" value="TreeGrafter"/>
</dbReference>